<comment type="caution">
    <text evidence="5">The sequence shown here is derived from an EMBL/GenBank/DDBJ whole genome shotgun (WGS) entry which is preliminary data.</text>
</comment>
<dbReference type="InterPro" id="IPR029033">
    <property type="entry name" value="His_PPase_superfam"/>
</dbReference>
<feature type="signal peptide" evidence="4">
    <location>
        <begin position="1"/>
        <end position="22"/>
    </location>
</feature>
<keyword evidence="4" id="KW-0732">Signal</keyword>
<evidence type="ECO:0000256" key="4">
    <source>
        <dbReference type="SAM" id="SignalP"/>
    </source>
</evidence>
<keyword evidence="3" id="KW-1133">Transmembrane helix</keyword>
<evidence type="ECO:0000313" key="6">
    <source>
        <dbReference type="Proteomes" id="UP000076881"/>
    </source>
</evidence>
<keyword evidence="6" id="KW-1185">Reference proteome</keyword>
<sequence length="581" mass="61271">MTPSSALLPLLFFALGGSTVWAQEDGDSNQVTSTSSKVWAAIAFVQHGETTPFLLSQNPVLTPAGAQQLYRQGQAFRGRYLAPSTTTTKNASSFDAAVVQGLSQNAIDNAQLRILAQTDAWVVGGAAAFMQALYPPNNKAFNAAAGGETLAENHTGANATSYPLDGYQYAQIETLPSTDVNSVGIQGHVGCPTWQNATTTNLTTNPTLKDAAQKNADFYTKLFSSGPLQGTLAADDANFFNAYDIYNLVNYEYTHNETVFTNLADANATLARLAADAFTMERAKSDPGSSTANDTASVALTIAGRTLAKLVADQMSLNANQTTGRARPMTLMFGSFQPMMALFSLAGLLSRDYLLGTAMGNVTAPGAAVVFELVGEDPKDAAAFPKPEDLNVRFVYRASADVNDTFLVYSLFGSGNGGRTIPYLAFLDKMRSIGKDATDWCKICKPGSANLWCQNVASSGSGSSSSGHSRMNPAVAGVIGAVIMGALIALAVLALCGFGGYRVHRRNRNGAGGRGAEKRDGDQDVQYGGEGDAQERIGSWEMRGQPKGQSQQSHVQHTGNPFDDDAGSDLGGAAVKTREGF</sequence>
<dbReference type="OrthoDB" id="258392at2759"/>
<feature type="transmembrane region" description="Helical" evidence="3">
    <location>
        <begin position="474"/>
        <end position="498"/>
    </location>
</feature>
<accession>A0A168G4A7</accession>
<dbReference type="EMBL" id="AZHF01000004">
    <property type="protein sequence ID" value="OAA76006.1"/>
    <property type="molecule type" value="Genomic_DNA"/>
</dbReference>
<dbReference type="InterPro" id="IPR050645">
    <property type="entry name" value="Histidine_acid_phosphatase"/>
</dbReference>
<dbReference type="Gene3D" id="3.40.50.1240">
    <property type="entry name" value="Phosphoglycerate mutase-like"/>
    <property type="match status" value="1"/>
</dbReference>
<evidence type="ECO:0000256" key="2">
    <source>
        <dbReference type="SAM" id="MobiDB-lite"/>
    </source>
</evidence>
<dbReference type="PANTHER" id="PTHR11567:SF127">
    <property type="entry name" value="HISTIDINE ACID PHOSPHATASE"/>
    <property type="match status" value="1"/>
</dbReference>
<proteinExistence type="inferred from homology"/>
<feature type="region of interest" description="Disordered" evidence="2">
    <location>
        <begin position="507"/>
        <end position="581"/>
    </location>
</feature>
<name>A0A168G4A7_CORDF</name>
<evidence type="ECO:0000313" key="5">
    <source>
        <dbReference type="EMBL" id="OAA76006.1"/>
    </source>
</evidence>
<evidence type="ECO:0000256" key="3">
    <source>
        <dbReference type="SAM" id="Phobius"/>
    </source>
</evidence>
<dbReference type="AlphaFoldDB" id="A0A168G4A7"/>
<keyword evidence="3" id="KW-0472">Membrane</keyword>
<dbReference type="Pfam" id="PF00328">
    <property type="entry name" value="His_Phos_2"/>
    <property type="match status" value="1"/>
</dbReference>
<dbReference type="SUPFAM" id="SSF53254">
    <property type="entry name" value="Phosphoglycerate mutase-like"/>
    <property type="match status" value="1"/>
</dbReference>
<protein>
    <submittedName>
        <fullName evidence="5">Histidine phosphatase superfamily, clade-2</fullName>
    </submittedName>
</protein>
<feature type="compositionally biased region" description="Polar residues" evidence="2">
    <location>
        <begin position="547"/>
        <end position="559"/>
    </location>
</feature>
<keyword evidence="3" id="KW-0812">Transmembrane</keyword>
<dbReference type="InterPro" id="IPR000560">
    <property type="entry name" value="His_Pase_clade-2"/>
</dbReference>
<evidence type="ECO:0000256" key="1">
    <source>
        <dbReference type="ARBA" id="ARBA00005375"/>
    </source>
</evidence>
<reference evidence="5 6" key="1">
    <citation type="journal article" date="2016" name="Genome Biol. Evol.">
        <title>Divergent and convergent evolution of fungal pathogenicity.</title>
        <authorList>
            <person name="Shang Y."/>
            <person name="Xiao G."/>
            <person name="Zheng P."/>
            <person name="Cen K."/>
            <person name="Zhan S."/>
            <person name="Wang C."/>
        </authorList>
    </citation>
    <scope>NUCLEOTIDE SEQUENCE [LARGE SCALE GENOMIC DNA]</scope>
    <source>
        <strain evidence="5 6">RCEF 1005</strain>
    </source>
</reference>
<feature type="chain" id="PRO_5007897032" evidence="4">
    <location>
        <begin position="23"/>
        <end position="581"/>
    </location>
</feature>
<gene>
    <name evidence="5" type="ORF">LEL_05690</name>
</gene>
<comment type="similarity">
    <text evidence="1">Belongs to the histidine acid phosphatase family.</text>
</comment>
<dbReference type="STRING" id="1081108.A0A168G4A7"/>
<dbReference type="Proteomes" id="UP000076881">
    <property type="component" value="Unassembled WGS sequence"/>
</dbReference>
<dbReference type="GO" id="GO:0016791">
    <property type="term" value="F:phosphatase activity"/>
    <property type="evidence" value="ECO:0007669"/>
    <property type="project" value="TreeGrafter"/>
</dbReference>
<dbReference type="PANTHER" id="PTHR11567">
    <property type="entry name" value="ACID PHOSPHATASE-RELATED"/>
    <property type="match status" value="1"/>
</dbReference>
<organism evidence="5 6">
    <name type="scientific">Akanthomyces lecanii RCEF 1005</name>
    <dbReference type="NCBI Taxonomy" id="1081108"/>
    <lineage>
        <taxon>Eukaryota</taxon>
        <taxon>Fungi</taxon>
        <taxon>Dikarya</taxon>
        <taxon>Ascomycota</taxon>
        <taxon>Pezizomycotina</taxon>
        <taxon>Sordariomycetes</taxon>
        <taxon>Hypocreomycetidae</taxon>
        <taxon>Hypocreales</taxon>
        <taxon>Cordycipitaceae</taxon>
        <taxon>Akanthomyces</taxon>
        <taxon>Cordyceps confragosa</taxon>
    </lineage>
</organism>